<dbReference type="InterPro" id="IPR051424">
    <property type="entry name" value="Transketolase-like"/>
</dbReference>
<evidence type="ECO:0000256" key="8">
    <source>
        <dbReference type="ARBA" id="ARBA00022723"/>
    </source>
</evidence>
<dbReference type="PANTHER" id="PTHR43195">
    <property type="entry name" value="TRANSKETOLASE"/>
    <property type="match status" value="1"/>
</dbReference>
<dbReference type="Gene3D" id="3.40.50.970">
    <property type="match status" value="2"/>
</dbReference>
<evidence type="ECO:0000256" key="4">
    <source>
        <dbReference type="ARBA" id="ARBA00001964"/>
    </source>
</evidence>
<dbReference type="InterPro" id="IPR029061">
    <property type="entry name" value="THDP-binding"/>
</dbReference>
<dbReference type="NCBIfam" id="NF004559">
    <property type="entry name" value="PRK05899.2-5"/>
    <property type="match status" value="1"/>
</dbReference>
<dbReference type="InterPro" id="IPR020826">
    <property type="entry name" value="Transketolase_BS"/>
</dbReference>
<dbReference type="Pfam" id="PF02780">
    <property type="entry name" value="Transketolase_C"/>
    <property type="match status" value="1"/>
</dbReference>
<evidence type="ECO:0000256" key="11">
    <source>
        <dbReference type="ARBA" id="ARBA00023052"/>
    </source>
</evidence>
<dbReference type="RefSeq" id="WP_345045818.1">
    <property type="nucleotide sequence ID" value="NZ_BAABED010000001.1"/>
</dbReference>
<dbReference type="Pfam" id="PF00456">
    <property type="entry name" value="Transketolase_N"/>
    <property type="match status" value="1"/>
</dbReference>
<dbReference type="Pfam" id="PF02779">
    <property type="entry name" value="Transket_pyr"/>
    <property type="match status" value="1"/>
</dbReference>
<dbReference type="SUPFAM" id="SSF52922">
    <property type="entry name" value="TK C-terminal domain-like"/>
    <property type="match status" value="1"/>
</dbReference>
<comment type="caution">
    <text evidence="13">The sequence shown here is derived from an EMBL/GenBank/DDBJ whole genome shotgun (WGS) entry which is preliminary data.</text>
</comment>
<evidence type="ECO:0000259" key="12">
    <source>
        <dbReference type="SMART" id="SM00861"/>
    </source>
</evidence>
<dbReference type="Gene3D" id="3.40.50.920">
    <property type="match status" value="1"/>
</dbReference>
<keyword evidence="10" id="KW-0460">Magnesium</keyword>
<evidence type="ECO:0000313" key="13">
    <source>
        <dbReference type="EMBL" id="MFB9716301.1"/>
    </source>
</evidence>
<organism evidence="13 14">
    <name type="scientific">Arthrobacter methylotrophus</name>
    <dbReference type="NCBI Taxonomy" id="121291"/>
    <lineage>
        <taxon>Bacteria</taxon>
        <taxon>Bacillati</taxon>
        <taxon>Actinomycetota</taxon>
        <taxon>Actinomycetes</taxon>
        <taxon>Micrococcales</taxon>
        <taxon>Micrococcaceae</taxon>
        <taxon>Arthrobacter</taxon>
    </lineage>
</organism>
<keyword evidence="9" id="KW-0106">Calcium</keyword>
<evidence type="ECO:0000256" key="5">
    <source>
        <dbReference type="ARBA" id="ARBA00007131"/>
    </source>
</evidence>
<dbReference type="Proteomes" id="UP001589536">
    <property type="component" value="Unassembled WGS sequence"/>
</dbReference>
<evidence type="ECO:0000256" key="9">
    <source>
        <dbReference type="ARBA" id="ARBA00022837"/>
    </source>
</evidence>
<comment type="cofactor">
    <cofactor evidence="3">
        <name>Mg(2+)</name>
        <dbReference type="ChEBI" id="CHEBI:18420"/>
    </cofactor>
</comment>
<dbReference type="PROSITE" id="PS00802">
    <property type="entry name" value="TRANSKETOLASE_2"/>
    <property type="match status" value="1"/>
</dbReference>
<dbReference type="InterPro" id="IPR033248">
    <property type="entry name" value="Transketolase_C"/>
</dbReference>
<dbReference type="EMBL" id="JBHMBH010000044">
    <property type="protein sequence ID" value="MFB9716301.1"/>
    <property type="molecule type" value="Genomic_DNA"/>
</dbReference>
<evidence type="ECO:0000313" key="14">
    <source>
        <dbReference type="Proteomes" id="UP001589536"/>
    </source>
</evidence>
<evidence type="ECO:0000256" key="6">
    <source>
        <dbReference type="ARBA" id="ARBA00011738"/>
    </source>
</evidence>
<comment type="similarity">
    <text evidence="5">Belongs to the transketolase family.</text>
</comment>
<dbReference type="SUPFAM" id="SSF52518">
    <property type="entry name" value="Thiamin diphosphate-binding fold (THDP-binding)"/>
    <property type="match status" value="2"/>
</dbReference>
<dbReference type="EC" id="2.2.1.1" evidence="13"/>
<comment type="cofactor">
    <cofactor evidence="2">
        <name>Mn(2+)</name>
        <dbReference type="ChEBI" id="CHEBI:29035"/>
    </cofactor>
</comment>
<proteinExistence type="inferred from homology"/>
<dbReference type="InterPro" id="IPR005475">
    <property type="entry name" value="Transketolase-like_Pyr-bd"/>
</dbReference>
<dbReference type="InterPro" id="IPR005474">
    <property type="entry name" value="Transketolase_N"/>
</dbReference>
<evidence type="ECO:0000256" key="1">
    <source>
        <dbReference type="ARBA" id="ARBA00001913"/>
    </source>
</evidence>
<protein>
    <submittedName>
        <fullName evidence="13">Transketolase</fullName>
        <ecNumber evidence="13">2.2.1.1</ecNumber>
    </submittedName>
</protein>
<keyword evidence="11" id="KW-0786">Thiamine pyrophosphate</keyword>
<dbReference type="CDD" id="cd07033">
    <property type="entry name" value="TPP_PYR_DXS_TK_like"/>
    <property type="match status" value="1"/>
</dbReference>
<comment type="cofactor">
    <cofactor evidence="1">
        <name>Ca(2+)</name>
        <dbReference type="ChEBI" id="CHEBI:29108"/>
    </cofactor>
</comment>
<keyword evidence="14" id="KW-1185">Reference proteome</keyword>
<name>A0ABV5UVU3_9MICC</name>
<keyword evidence="8" id="KW-0479">Metal-binding</keyword>
<dbReference type="GO" id="GO:0004802">
    <property type="term" value="F:transketolase activity"/>
    <property type="evidence" value="ECO:0007669"/>
    <property type="project" value="UniProtKB-EC"/>
</dbReference>
<gene>
    <name evidence="13" type="ORF">ACFFPI_19555</name>
</gene>
<sequence length="630" mass="66667">MLNERKIPSTSLEAEEADSIRALATQLRVDSIRCSTSAGSGHPTSSLSAADLMAVLLTRHLRYDWEHPALQNNDHLIFSKGHASPLLYSMYRAVGVVDEDELLNTYRRFGARLQGHPTPLLPWVDVATGSLGQGLPVAVGISLAGRSLDKLPFHTWVLCGDSELAEGSIWEAIDKASYYNLGNLTAVVDVNRLGQDGPTELQWDMESYARRVEAFGAEALIIDGHDLGQIDDALRRAQSDPDQPTVILAKTIKGKGVPEIEDQNGWHGKALPADMAEKAIAALGGPSNVKVSTHPPEAGTPAITPNAQAAVTLPRWQVGEKVATRAAFGAAVSALAVRPEVVVLDGEVGNSTHAGDFKNVASERYFEIFIAEQQLVAATIGLSVRGYVAFASSFAAFLVSRPFDFIRMAGVSEVNIRLVGTHAGVEIGQDGPSQMALEDIAAMRAVHSSTVLYPADAPSTAQLVSAMADIPGISYLRATRGAYPVIYGPDEQFFAGGCKVHGASLDDQVALIGAGVTLHECLSAAEELAQAGITARVIDLYSVKPIDVDTLRRTCLETGGRIVVAEDHYAQGGIGSAVLEALAGANTPKLHIALLAVRELPGSGEPQDLLNAAGISARHIVAAARGLLMD</sequence>
<evidence type="ECO:0000256" key="3">
    <source>
        <dbReference type="ARBA" id="ARBA00001946"/>
    </source>
</evidence>
<dbReference type="PANTHER" id="PTHR43195:SF1">
    <property type="entry name" value="FI06132P-RELATED"/>
    <property type="match status" value="1"/>
</dbReference>
<reference evidence="13 14" key="1">
    <citation type="submission" date="2024-09" db="EMBL/GenBank/DDBJ databases">
        <authorList>
            <person name="Sun Q."/>
            <person name="Mori K."/>
        </authorList>
    </citation>
    <scope>NUCLEOTIDE SEQUENCE [LARGE SCALE GENOMIC DNA]</scope>
    <source>
        <strain evidence="13 14">JCM 13519</strain>
    </source>
</reference>
<dbReference type="InterPro" id="IPR009014">
    <property type="entry name" value="Transketo_C/PFOR_II"/>
</dbReference>
<accession>A0ABV5UVU3</accession>
<dbReference type="SMART" id="SM00861">
    <property type="entry name" value="Transket_pyr"/>
    <property type="match status" value="1"/>
</dbReference>
<keyword evidence="7 13" id="KW-0808">Transferase</keyword>
<dbReference type="CDD" id="cd02012">
    <property type="entry name" value="TPP_TK"/>
    <property type="match status" value="1"/>
</dbReference>
<evidence type="ECO:0000256" key="7">
    <source>
        <dbReference type="ARBA" id="ARBA00022679"/>
    </source>
</evidence>
<comment type="subunit">
    <text evidence="6">Homodimer.</text>
</comment>
<evidence type="ECO:0000256" key="2">
    <source>
        <dbReference type="ARBA" id="ARBA00001936"/>
    </source>
</evidence>
<evidence type="ECO:0000256" key="10">
    <source>
        <dbReference type="ARBA" id="ARBA00022842"/>
    </source>
</evidence>
<comment type="cofactor">
    <cofactor evidence="4">
        <name>thiamine diphosphate</name>
        <dbReference type="ChEBI" id="CHEBI:58937"/>
    </cofactor>
</comment>
<feature type="domain" description="Transketolase-like pyrimidine-binding" evidence="12">
    <location>
        <begin position="322"/>
        <end position="485"/>
    </location>
</feature>